<dbReference type="InterPro" id="IPR011051">
    <property type="entry name" value="RmlC_Cupin_sf"/>
</dbReference>
<accession>A0A011UAE2</accession>
<dbReference type="Proteomes" id="UP000642265">
    <property type="component" value="Unassembled WGS sequence"/>
</dbReference>
<evidence type="ECO:0000256" key="8">
    <source>
        <dbReference type="HAMAP-Rule" id="MF_01255"/>
    </source>
</evidence>
<dbReference type="UniPathway" id="UPA00067">
    <property type="reaction ID" value="UER00123"/>
</dbReference>
<evidence type="ECO:0000256" key="6">
    <source>
        <dbReference type="ARBA" id="ARBA00033271"/>
    </source>
</evidence>
<dbReference type="InterPro" id="IPR010462">
    <property type="entry name" value="Ectoine_synth"/>
</dbReference>
<protein>
    <recommendedName>
        <fullName evidence="4 8">L-ectoine synthase</fullName>
        <ecNumber evidence="3 8">4.2.1.108</ecNumber>
    </recommendedName>
    <alternativeName>
        <fullName evidence="6 8">N-acetyldiaminobutyrate dehydratase</fullName>
    </alternativeName>
</protein>
<dbReference type="KEGG" id="oah:DR92_3750"/>
<dbReference type="HAMAP" id="MF_01255">
    <property type="entry name" value="Ectoine_synth"/>
    <property type="match status" value="1"/>
</dbReference>
<comment type="function">
    <text evidence="8">Catalyzes the circularization of gamma-N-acetyl-alpha,gamma-diaminobutyric acid (ADABA) to ectoine (1,4,5,6-tetrahydro-2-methyl-4-pyrimidine carboxylic acid), which is an excellent osmoprotectant.</text>
</comment>
<dbReference type="GO" id="GO:0019491">
    <property type="term" value="P:ectoine biosynthetic process"/>
    <property type="evidence" value="ECO:0007669"/>
    <property type="project" value="UniProtKB-UniRule"/>
</dbReference>
<evidence type="ECO:0000256" key="1">
    <source>
        <dbReference type="ARBA" id="ARBA00005181"/>
    </source>
</evidence>
<reference evidence="9" key="2">
    <citation type="submission" date="2020-10" db="EMBL/GenBank/DDBJ databases">
        <title>Enrichment of novel Verrucomicrobia, Bacteroidetes and Krumholzibacteria in an oxygen-limited, methane- and iron-fed bioreactor inoculated with Bothnian Sea sediments.</title>
        <authorList>
            <person name="Martins P.D."/>
            <person name="de Jong A."/>
            <person name="Lenstra W.K."/>
            <person name="van Helmond N.A.G.M."/>
            <person name="Slomp C.P."/>
            <person name="Jetten M.S.M."/>
            <person name="Welte C.U."/>
            <person name="Rasigraf O."/>
        </authorList>
    </citation>
    <scope>NUCLEOTIDE SEQUENCE</scope>
    <source>
        <strain evidence="9">MAG47</strain>
    </source>
</reference>
<sequence>MIVVTSDEIAGTARDASGPGWESRRMIVRDDGMGHSVHETRVKEGAELHLHYKNHFETNYCFSGEGEVEHKLSGEVFPIRPGTIYALNENDPHILRATKGDLVLVCVFTPPLAGNEVHREDGSYAPAD</sequence>
<evidence type="ECO:0000256" key="2">
    <source>
        <dbReference type="ARBA" id="ARBA00009637"/>
    </source>
</evidence>
<comment type="similarity">
    <text evidence="2 8">Belongs to the ectoine synthase family.</text>
</comment>
<dbReference type="CDD" id="cd06978">
    <property type="entry name" value="cupin_EctC"/>
    <property type="match status" value="1"/>
</dbReference>
<dbReference type="EC" id="4.2.1.108" evidence="3 8"/>
<comment type="caution">
    <text evidence="9">The sequence shown here is derived from an EMBL/GenBank/DDBJ whole genome shotgun (WGS) entry which is preliminary data.</text>
</comment>
<dbReference type="PANTHER" id="PTHR39289">
    <property type="match status" value="1"/>
</dbReference>
<dbReference type="NCBIfam" id="NF009806">
    <property type="entry name" value="PRK13290.1"/>
    <property type="match status" value="1"/>
</dbReference>
<gene>
    <name evidence="8" type="primary">ectC</name>
    <name evidence="9" type="ORF">IH622_15165</name>
</gene>
<dbReference type="SUPFAM" id="SSF51182">
    <property type="entry name" value="RmlC-like cupins"/>
    <property type="match status" value="1"/>
</dbReference>
<proteinExistence type="inferred from homology"/>
<dbReference type="GeneID" id="61316183"/>
<evidence type="ECO:0000313" key="10">
    <source>
        <dbReference type="Proteomes" id="UP000642265"/>
    </source>
</evidence>
<keyword evidence="5 8" id="KW-0456">Lyase</keyword>
<dbReference type="InterPro" id="IPR014710">
    <property type="entry name" value="RmlC-like_jellyroll"/>
</dbReference>
<dbReference type="AlphaFoldDB" id="A0A011UAE2"/>
<evidence type="ECO:0000256" key="5">
    <source>
        <dbReference type="ARBA" id="ARBA00023239"/>
    </source>
</evidence>
<evidence type="ECO:0000256" key="4">
    <source>
        <dbReference type="ARBA" id="ARBA00019707"/>
    </source>
</evidence>
<organism evidence="9 10">
    <name type="scientific">Brucella anthropi</name>
    <name type="common">Ochrobactrum anthropi</name>
    <dbReference type="NCBI Taxonomy" id="529"/>
    <lineage>
        <taxon>Bacteria</taxon>
        <taxon>Pseudomonadati</taxon>
        <taxon>Pseudomonadota</taxon>
        <taxon>Alphaproteobacteria</taxon>
        <taxon>Hyphomicrobiales</taxon>
        <taxon>Brucellaceae</taxon>
        <taxon>Brucella/Ochrobactrum group</taxon>
        <taxon>Brucella</taxon>
    </lineage>
</organism>
<reference evidence="9" key="1">
    <citation type="submission" date="2020-09" db="EMBL/GenBank/DDBJ databases">
        <authorList>
            <person name="Dalcin Martins P."/>
        </authorList>
    </citation>
    <scope>NUCLEOTIDE SEQUENCE</scope>
    <source>
        <strain evidence="9">MAG47</strain>
    </source>
</reference>
<evidence type="ECO:0000313" key="9">
    <source>
        <dbReference type="EMBL" id="MBE0562141.1"/>
    </source>
</evidence>
<dbReference type="Gene3D" id="2.60.120.10">
    <property type="entry name" value="Jelly Rolls"/>
    <property type="match status" value="1"/>
</dbReference>
<dbReference type="GO" id="GO:0033990">
    <property type="term" value="F:ectoine synthase activity"/>
    <property type="evidence" value="ECO:0007669"/>
    <property type="project" value="UniProtKB-EC"/>
</dbReference>
<dbReference type="RefSeq" id="WP_010660497.1">
    <property type="nucleotide sequence ID" value="NZ_CP008819.1"/>
</dbReference>
<dbReference type="Pfam" id="PF06339">
    <property type="entry name" value="Ectoine_synth"/>
    <property type="match status" value="1"/>
</dbReference>
<name>A0A011UAE2_BRUAN</name>
<dbReference type="OMA" id="HFETNYC"/>
<comment type="pathway">
    <text evidence="1 8">Amine and polyamine biosynthesis; ectoine biosynthesis; L-ectoine from L-aspartate 4-semialdehyde: step 3/3.</text>
</comment>
<dbReference type="EMBL" id="JACZKO010000040">
    <property type="protein sequence ID" value="MBE0562141.1"/>
    <property type="molecule type" value="Genomic_DNA"/>
</dbReference>
<evidence type="ECO:0000256" key="7">
    <source>
        <dbReference type="ARBA" id="ARBA00048714"/>
    </source>
</evidence>
<dbReference type="PANTHER" id="PTHR39289:SF1">
    <property type="entry name" value="L-ECTOINE SYNTHASE"/>
    <property type="match status" value="1"/>
</dbReference>
<comment type="catalytic activity">
    <reaction evidence="7 8">
        <text>(2S)-4-acetamido-2-aminobutanoate = L-ectoine + H2O</text>
        <dbReference type="Rhea" id="RHEA:17281"/>
        <dbReference type="ChEBI" id="CHEBI:15377"/>
        <dbReference type="ChEBI" id="CHEBI:58515"/>
        <dbReference type="ChEBI" id="CHEBI:58929"/>
        <dbReference type="EC" id="4.2.1.108"/>
    </reaction>
</comment>
<evidence type="ECO:0000256" key="3">
    <source>
        <dbReference type="ARBA" id="ARBA00013192"/>
    </source>
</evidence>